<dbReference type="CDD" id="cd00093">
    <property type="entry name" value="HTH_XRE"/>
    <property type="match status" value="1"/>
</dbReference>
<dbReference type="Gene3D" id="1.10.260.40">
    <property type="entry name" value="lambda repressor-like DNA-binding domains"/>
    <property type="match status" value="1"/>
</dbReference>
<dbReference type="SMART" id="SM00530">
    <property type="entry name" value="HTH_XRE"/>
    <property type="match status" value="1"/>
</dbReference>
<dbReference type="AlphaFoldDB" id="A0A2Y8ZK39"/>
<dbReference type="GO" id="GO:0003677">
    <property type="term" value="F:DNA binding"/>
    <property type="evidence" value="ECO:0007669"/>
    <property type="project" value="InterPro"/>
</dbReference>
<evidence type="ECO:0000259" key="1">
    <source>
        <dbReference type="PROSITE" id="PS50943"/>
    </source>
</evidence>
<dbReference type="PROSITE" id="PS50943">
    <property type="entry name" value="HTH_CROC1"/>
    <property type="match status" value="1"/>
</dbReference>
<evidence type="ECO:0000313" key="4">
    <source>
        <dbReference type="Proteomes" id="UP000250028"/>
    </source>
</evidence>
<dbReference type="SUPFAM" id="SSF47413">
    <property type="entry name" value="lambda repressor-like DNA-binding domains"/>
    <property type="match status" value="1"/>
</dbReference>
<dbReference type="EMBL" id="UESZ01000001">
    <property type="protein sequence ID" value="SSA32750.1"/>
    <property type="molecule type" value="Genomic_DNA"/>
</dbReference>
<feature type="domain" description="HTH cro/C1-type" evidence="1">
    <location>
        <begin position="27"/>
        <end position="69"/>
    </location>
</feature>
<name>A0A2Y8ZK39_9MICO</name>
<dbReference type="InterPro" id="IPR001387">
    <property type="entry name" value="Cro/C1-type_HTH"/>
</dbReference>
<sequence length="81" mass="8618">MDVIATMRMKTDMVSKIRRWKGLSTDTALAAAMGTDPGNLSRVLSGKQQPGARFIGSLCLALEADMDDLFEVVGTGEEVAA</sequence>
<evidence type="ECO:0000313" key="2">
    <source>
        <dbReference type="EMBL" id="SSA32750.1"/>
    </source>
</evidence>
<reference evidence="4" key="2">
    <citation type="submission" date="2016-10" db="EMBL/GenBank/DDBJ databases">
        <authorList>
            <person name="Varghese N."/>
            <person name="Submissions S."/>
        </authorList>
    </citation>
    <scope>NUCLEOTIDE SEQUENCE [LARGE SCALE GENOMIC DNA]</scope>
    <source>
        <strain evidence="4">DSM 22951</strain>
    </source>
</reference>
<dbReference type="InterPro" id="IPR010982">
    <property type="entry name" value="Lambda_DNA-bd_dom_sf"/>
</dbReference>
<dbReference type="Proteomes" id="UP000250028">
    <property type="component" value="Unassembled WGS sequence"/>
</dbReference>
<evidence type="ECO:0000313" key="3">
    <source>
        <dbReference type="EMBL" id="SSA59164.1"/>
    </source>
</evidence>
<accession>A0A2Y8ZK39</accession>
<protein>
    <recommendedName>
        <fullName evidence="1">HTH cro/C1-type domain-containing protein</fullName>
    </recommendedName>
</protein>
<proteinExistence type="predicted"/>
<keyword evidence="4" id="KW-1185">Reference proteome</keyword>
<gene>
    <name evidence="2" type="ORF">SAMN04489750_0013</name>
    <name evidence="3" type="ORF">SAMN04489750_3985</name>
</gene>
<reference evidence="2" key="1">
    <citation type="submission" date="2016-10" db="EMBL/GenBank/DDBJ databases">
        <authorList>
            <person name="Cai Z."/>
        </authorList>
    </citation>
    <scope>NUCLEOTIDE SEQUENCE [LARGE SCALE GENOMIC DNA]</scope>
    <source>
        <strain evidence="2">DSM 22951</strain>
    </source>
</reference>
<organism evidence="2 4">
    <name type="scientific">Branchiibius hedensis</name>
    <dbReference type="NCBI Taxonomy" id="672460"/>
    <lineage>
        <taxon>Bacteria</taxon>
        <taxon>Bacillati</taxon>
        <taxon>Actinomycetota</taxon>
        <taxon>Actinomycetes</taxon>
        <taxon>Micrococcales</taxon>
        <taxon>Dermacoccaceae</taxon>
        <taxon>Branchiibius</taxon>
    </lineage>
</organism>
<dbReference type="RefSeq" id="WP_211310152.1">
    <property type="nucleotide sequence ID" value="NZ_QGDN01000001.1"/>
</dbReference>
<dbReference type="EMBL" id="UESZ01000004">
    <property type="protein sequence ID" value="SSA59164.1"/>
    <property type="molecule type" value="Genomic_DNA"/>
</dbReference>